<protein>
    <recommendedName>
        <fullName evidence="4">Translocation protein TolB</fullName>
    </recommendedName>
</protein>
<dbReference type="EMBL" id="UGPL01000006">
    <property type="protein sequence ID" value="STY65281.1"/>
    <property type="molecule type" value="Genomic_DNA"/>
</dbReference>
<dbReference type="Gene3D" id="3.90.320.10">
    <property type="match status" value="1"/>
</dbReference>
<dbReference type="Proteomes" id="UP000254031">
    <property type="component" value="Unassembled WGS sequence"/>
</dbReference>
<dbReference type="AlphaFoldDB" id="A0A378MTU8"/>
<accession>A0A378MTU8</accession>
<evidence type="ECO:0000313" key="3">
    <source>
        <dbReference type="Proteomes" id="UP000254031"/>
    </source>
</evidence>
<dbReference type="SUPFAM" id="SSF52980">
    <property type="entry name" value="Restriction endonuclease-like"/>
    <property type="match status" value="1"/>
</dbReference>
<dbReference type="RefSeq" id="WP_006251567.1">
    <property type="nucleotide sequence ID" value="NZ_CP017484.1"/>
</dbReference>
<gene>
    <name evidence="1" type="ORF">NCTC9380_00122</name>
    <name evidence="2" type="ORF">NCTC9380_00541</name>
</gene>
<evidence type="ECO:0000313" key="1">
    <source>
        <dbReference type="EMBL" id="STY58701.1"/>
    </source>
</evidence>
<organism evidence="1 3">
    <name type="scientific">Mannheimia haemolytica</name>
    <name type="common">Pasteurella haemolytica</name>
    <dbReference type="NCBI Taxonomy" id="75985"/>
    <lineage>
        <taxon>Bacteria</taxon>
        <taxon>Pseudomonadati</taxon>
        <taxon>Pseudomonadota</taxon>
        <taxon>Gammaproteobacteria</taxon>
        <taxon>Pasteurellales</taxon>
        <taxon>Pasteurellaceae</taxon>
        <taxon>Mannheimia</taxon>
    </lineage>
</organism>
<evidence type="ECO:0000313" key="2">
    <source>
        <dbReference type="EMBL" id="STY65281.1"/>
    </source>
</evidence>
<name>A0A378MTU8_MANHA</name>
<sequence length="225" mass="25915">MNSNQMYKFKPRCSMLHQLMSEPRTKADREAGLISDTAKAAVREVAKFDLFGYQSFDGNKYTEKGNQLEEQAIKLSGFTRGLVLKKNTERRENDWISGECDIYVPSRKLIIDTKCSWDIGTHPFFADEAIAKAEKAGYDIQMQGYMWLWDCEEAQIDFVLFPTPIDLIGTYESTEKLIDLVEQIPQQKRITTVTVKRDEAIIAKIKDRVKAASKYYDKLIQEAMN</sequence>
<evidence type="ECO:0008006" key="4">
    <source>
        <dbReference type="Google" id="ProtNLM"/>
    </source>
</evidence>
<reference evidence="1 3" key="1">
    <citation type="submission" date="2018-06" db="EMBL/GenBank/DDBJ databases">
        <authorList>
            <consortium name="Pathogen Informatics"/>
            <person name="Doyle S."/>
        </authorList>
    </citation>
    <scope>NUCLEOTIDE SEQUENCE [LARGE SCALE GENOMIC DNA]</scope>
    <source>
        <strain evidence="1 3">NCTC9380</strain>
    </source>
</reference>
<dbReference type="InterPro" id="IPR011604">
    <property type="entry name" value="PDDEXK-like_dom_sf"/>
</dbReference>
<dbReference type="EMBL" id="UGPL01000004">
    <property type="protein sequence ID" value="STY58701.1"/>
    <property type="molecule type" value="Genomic_DNA"/>
</dbReference>
<proteinExistence type="predicted"/>
<dbReference type="InterPro" id="IPR011335">
    <property type="entry name" value="Restrct_endonuc-II-like"/>
</dbReference>